<dbReference type="EMBL" id="KK102256">
    <property type="protein sequence ID" value="KIY98245.1"/>
    <property type="molecule type" value="Genomic_DNA"/>
</dbReference>
<accession>A0A0D2MV69</accession>
<proteinExistence type="predicted"/>
<dbReference type="RefSeq" id="XP_013897265.1">
    <property type="nucleotide sequence ID" value="XM_014041811.1"/>
</dbReference>
<gene>
    <name evidence="2" type="ORF">MNEG_9715</name>
</gene>
<dbReference type="KEGG" id="mng:MNEG_9715"/>
<evidence type="ECO:0000256" key="1">
    <source>
        <dbReference type="SAM" id="MobiDB-lite"/>
    </source>
</evidence>
<reference evidence="2 3" key="1">
    <citation type="journal article" date="2013" name="BMC Genomics">
        <title>Reconstruction of the lipid metabolism for the microalga Monoraphidium neglectum from its genome sequence reveals characteristics suitable for biofuel production.</title>
        <authorList>
            <person name="Bogen C."/>
            <person name="Al-Dilaimi A."/>
            <person name="Albersmeier A."/>
            <person name="Wichmann J."/>
            <person name="Grundmann M."/>
            <person name="Rupp O."/>
            <person name="Lauersen K.J."/>
            <person name="Blifernez-Klassen O."/>
            <person name="Kalinowski J."/>
            <person name="Goesmann A."/>
            <person name="Mussgnug J.H."/>
            <person name="Kruse O."/>
        </authorList>
    </citation>
    <scope>NUCLEOTIDE SEQUENCE [LARGE SCALE GENOMIC DNA]</scope>
    <source>
        <strain evidence="2 3">SAG 48.87</strain>
    </source>
</reference>
<dbReference type="GeneID" id="25742590"/>
<sequence>MRFPPPFQVRYLLWSYDLPLVDSYFMLDCDEANEVADNEVSQMIDFEGALGRPVLGIDPLQHGSLHHTSRPHGIGSVGVGVGDSGGGLRQDESRPATLNGGGRGGPVRLRRLAREDAQLAMAGLEAR</sequence>
<feature type="compositionally biased region" description="Gly residues" evidence="1">
    <location>
        <begin position="75"/>
        <end position="88"/>
    </location>
</feature>
<feature type="region of interest" description="Disordered" evidence="1">
    <location>
        <begin position="61"/>
        <end position="109"/>
    </location>
</feature>
<keyword evidence="3" id="KW-1185">Reference proteome</keyword>
<organism evidence="2 3">
    <name type="scientific">Monoraphidium neglectum</name>
    <dbReference type="NCBI Taxonomy" id="145388"/>
    <lineage>
        <taxon>Eukaryota</taxon>
        <taxon>Viridiplantae</taxon>
        <taxon>Chlorophyta</taxon>
        <taxon>core chlorophytes</taxon>
        <taxon>Chlorophyceae</taxon>
        <taxon>CS clade</taxon>
        <taxon>Sphaeropleales</taxon>
        <taxon>Selenastraceae</taxon>
        <taxon>Monoraphidium</taxon>
    </lineage>
</organism>
<name>A0A0D2MV69_9CHLO</name>
<evidence type="ECO:0000313" key="3">
    <source>
        <dbReference type="Proteomes" id="UP000054498"/>
    </source>
</evidence>
<protein>
    <submittedName>
        <fullName evidence="2">Uncharacterized protein</fullName>
    </submittedName>
</protein>
<dbReference type="AlphaFoldDB" id="A0A0D2MV69"/>
<dbReference type="Proteomes" id="UP000054498">
    <property type="component" value="Unassembled WGS sequence"/>
</dbReference>
<evidence type="ECO:0000313" key="2">
    <source>
        <dbReference type="EMBL" id="KIY98245.1"/>
    </source>
</evidence>